<feature type="repeat" description="LDL-receptor class B" evidence="11">
    <location>
        <begin position="1015"/>
        <end position="1058"/>
    </location>
</feature>
<dbReference type="Pfam" id="PF00057">
    <property type="entry name" value="Ldl_recept_a"/>
    <property type="match status" value="7"/>
</dbReference>
<keyword evidence="5" id="KW-0677">Repeat</keyword>
<dbReference type="PROSITE" id="PS51120">
    <property type="entry name" value="LDLRB"/>
    <property type="match status" value="11"/>
</dbReference>
<feature type="repeat" description="LDL-receptor class B" evidence="11">
    <location>
        <begin position="1695"/>
        <end position="1737"/>
    </location>
</feature>
<evidence type="ECO:0000259" key="14">
    <source>
        <dbReference type="SMART" id="SM00179"/>
    </source>
</evidence>
<feature type="repeat" description="LDL-receptor class B" evidence="11">
    <location>
        <begin position="2033"/>
        <end position="2075"/>
    </location>
</feature>
<feature type="domain" description="EGF-like calcium-binding" evidence="14">
    <location>
        <begin position="1199"/>
        <end position="1239"/>
    </location>
</feature>
<keyword evidence="13" id="KW-0812">Transmembrane</keyword>
<evidence type="ECO:0000259" key="15">
    <source>
        <dbReference type="SMART" id="SM00181"/>
    </source>
</evidence>
<feature type="compositionally biased region" description="Basic residues" evidence="12">
    <location>
        <begin position="258"/>
        <end position="271"/>
    </location>
</feature>
<dbReference type="SUPFAM" id="SSF57424">
    <property type="entry name" value="LDL receptor-like module"/>
    <property type="match status" value="7"/>
</dbReference>
<dbReference type="SUPFAM" id="SSF57196">
    <property type="entry name" value="EGF/Laminin"/>
    <property type="match status" value="1"/>
</dbReference>
<feature type="domain" description="EGF-like" evidence="15">
    <location>
        <begin position="2240"/>
        <end position="2272"/>
    </location>
</feature>
<name>A0A834RDK7_SARSC</name>
<protein>
    <submittedName>
        <fullName evidence="16">Low-density lipoprotein receptor-related protein 4</fullName>
    </submittedName>
</protein>
<accession>A0A834RDK7</accession>
<organism evidence="16">
    <name type="scientific">Sarcoptes scabiei</name>
    <name type="common">Itch mite</name>
    <name type="synonym">Acarus scabiei</name>
    <dbReference type="NCBI Taxonomy" id="52283"/>
    <lineage>
        <taxon>Eukaryota</taxon>
        <taxon>Metazoa</taxon>
        <taxon>Ecdysozoa</taxon>
        <taxon>Arthropoda</taxon>
        <taxon>Chelicerata</taxon>
        <taxon>Arachnida</taxon>
        <taxon>Acari</taxon>
        <taxon>Acariformes</taxon>
        <taxon>Sarcoptiformes</taxon>
        <taxon>Astigmata</taxon>
        <taxon>Psoroptidia</taxon>
        <taxon>Sarcoptoidea</taxon>
        <taxon>Sarcoptidae</taxon>
        <taxon>Sarcoptinae</taxon>
        <taxon>Sarcoptes</taxon>
    </lineage>
</organism>
<dbReference type="GO" id="GO:0006897">
    <property type="term" value="P:endocytosis"/>
    <property type="evidence" value="ECO:0007669"/>
    <property type="project" value="UniProtKB-KW"/>
</dbReference>
<feature type="transmembrane region" description="Helical" evidence="13">
    <location>
        <begin position="2383"/>
        <end position="2403"/>
    </location>
</feature>
<dbReference type="InterPro" id="IPR009030">
    <property type="entry name" value="Growth_fac_rcpt_cys_sf"/>
</dbReference>
<gene>
    <name evidence="16" type="ORF">SSS_1225</name>
</gene>
<feature type="domain" description="EGF-like" evidence="15">
    <location>
        <begin position="1886"/>
        <end position="1926"/>
    </location>
</feature>
<dbReference type="InterPro" id="IPR011042">
    <property type="entry name" value="6-blade_b-propeller_TolB-like"/>
</dbReference>
<dbReference type="GO" id="GO:0060070">
    <property type="term" value="P:canonical Wnt signaling pathway"/>
    <property type="evidence" value="ECO:0007669"/>
    <property type="project" value="TreeGrafter"/>
</dbReference>
<dbReference type="Pfam" id="PF12662">
    <property type="entry name" value="cEGF"/>
    <property type="match status" value="1"/>
</dbReference>
<dbReference type="Gene3D" id="4.10.400.10">
    <property type="entry name" value="Low-density Lipoprotein Receptor"/>
    <property type="match status" value="7"/>
</dbReference>
<feature type="disulfide bond" evidence="10">
    <location>
        <begin position="482"/>
        <end position="497"/>
    </location>
</feature>
<dbReference type="PANTHER" id="PTHR46513:SF13">
    <property type="entry name" value="EGF-LIKE DOMAIN-CONTAINING PROTEIN"/>
    <property type="match status" value="1"/>
</dbReference>
<feature type="repeat" description="LDL-receptor class B" evidence="11">
    <location>
        <begin position="1312"/>
        <end position="1354"/>
    </location>
</feature>
<dbReference type="Proteomes" id="UP000070412">
    <property type="component" value="Unassembled WGS sequence"/>
</dbReference>
<feature type="region of interest" description="Disordered" evidence="12">
    <location>
        <begin position="258"/>
        <end position="288"/>
    </location>
</feature>
<feature type="disulfide bond" evidence="10">
    <location>
        <begin position="398"/>
        <end position="413"/>
    </location>
</feature>
<comment type="caution">
    <text evidence="10">Lacks conserved residue(s) required for the propagation of feature annotation.</text>
</comment>
<feature type="domain" description="EGF-like" evidence="15">
    <location>
        <begin position="655"/>
        <end position="694"/>
    </location>
</feature>
<evidence type="ECO:0000256" key="6">
    <source>
        <dbReference type="ARBA" id="ARBA00023136"/>
    </source>
</evidence>
<keyword evidence="3" id="KW-0254">Endocytosis</keyword>
<evidence type="ECO:0000256" key="13">
    <source>
        <dbReference type="SAM" id="Phobius"/>
    </source>
</evidence>
<feature type="domain" description="EGF-like calcium-binding" evidence="14">
    <location>
        <begin position="737"/>
        <end position="828"/>
    </location>
</feature>
<dbReference type="EnsemblMetazoa" id="SSS_1225s_mrna">
    <property type="protein sequence ID" value="KAF7494612.1"/>
    <property type="gene ID" value="SSS_1225"/>
</dbReference>
<dbReference type="InterPro" id="IPR000033">
    <property type="entry name" value="LDLR_classB_rpt"/>
</dbReference>
<dbReference type="GO" id="GO:0005509">
    <property type="term" value="F:calcium ion binding"/>
    <property type="evidence" value="ECO:0007669"/>
    <property type="project" value="InterPro"/>
</dbReference>
<evidence type="ECO:0000256" key="2">
    <source>
        <dbReference type="ARBA" id="ARBA00022536"/>
    </source>
</evidence>
<reference evidence="17" key="3">
    <citation type="submission" date="2022-06" db="UniProtKB">
        <authorList>
            <consortium name="EnsemblMetazoa"/>
        </authorList>
    </citation>
    <scope>IDENTIFICATION</scope>
</reference>
<dbReference type="SMART" id="SM00179">
    <property type="entry name" value="EGF_CA"/>
    <property type="match status" value="3"/>
</dbReference>
<evidence type="ECO:0000256" key="8">
    <source>
        <dbReference type="ARBA" id="ARBA00023170"/>
    </source>
</evidence>
<feature type="domain" description="EGF-like" evidence="15">
    <location>
        <begin position="791"/>
        <end position="828"/>
    </location>
</feature>
<evidence type="ECO:0000256" key="3">
    <source>
        <dbReference type="ARBA" id="ARBA00022583"/>
    </source>
</evidence>
<feature type="disulfide bond" evidence="10">
    <location>
        <begin position="426"/>
        <end position="444"/>
    </location>
</feature>
<keyword evidence="8 16" id="KW-0675">Receptor</keyword>
<dbReference type="GO" id="GO:0005886">
    <property type="term" value="C:plasma membrane"/>
    <property type="evidence" value="ECO:0007669"/>
    <property type="project" value="TreeGrafter"/>
</dbReference>
<dbReference type="CDD" id="cd00054">
    <property type="entry name" value="EGF_CA"/>
    <property type="match status" value="1"/>
</dbReference>
<dbReference type="PROSITE" id="PS01209">
    <property type="entry name" value="LDLRA_1"/>
    <property type="match status" value="3"/>
</dbReference>
<feature type="repeat" description="LDL-receptor class B" evidence="11">
    <location>
        <begin position="968"/>
        <end position="1014"/>
    </location>
</feature>
<dbReference type="Gene3D" id="2.10.25.10">
    <property type="entry name" value="Laminin"/>
    <property type="match status" value="3"/>
</dbReference>
<dbReference type="GO" id="GO:0042813">
    <property type="term" value="F:Wnt receptor activity"/>
    <property type="evidence" value="ECO:0007669"/>
    <property type="project" value="TreeGrafter"/>
</dbReference>
<keyword evidence="6 13" id="KW-0472">Membrane</keyword>
<feature type="disulfide bond" evidence="10">
    <location>
        <begin position="531"/>
        <end position="543"/>
    </location>
</feature>
<feature type="repeat" description="LDL-receptor class B" evidence="11">
    <location>
        <begin position="1738"/>
        <end position="1781"/>
    </location>
</feature>
<feature type="repeat" description="LDL-receptor class B" evidence="11">
    <location>
        <begin position="2133"/>
        <end position="2175"/>
    </location>
</feature>
<dbReference type="PRINTS" id="PR00261">
    <property type="entry name" value="LDLRECEPTOR"/>
</dbReference>
<keyword evidence="4" id="KW-0732">Signal</keyword>
<proteinExistence type="predicted"/>
<feature type="transmembrane region" description="Helical" evidence="13">
    <location>
        <begin position="15"/>
        <end position="34"/>
    </location>
</feature>
<keyword evidence="16" id="KW-0449">Lipoprotein</keyword>
<evidence type="ECO:0000256" key="12">
    <source>
        <dbReference type="SAM" id="MobiDB-lite"/>
    </source>
</evidence>
<feature type="repeat" description="LDL-receptor class B" evidence="11">
    <location>
        <begin position="1059"/>
        <end position="1102"/>
    </location>
</feature>
<feature type="domain" description="EGF-like" evidence="15">
    <location>
        <begin position="1565"/>
        <end position="1603"/>
    </location>
</feature>
<dbReference type="OrthoDB" id="72419at2759"/>
<feature type="domain" description="EGF-like" evidence="15">
    <location>
        <begin position="1202"/>
        <end position="1239"/>
    </location>
</feature>
<dbReference type="InterPro" id="IPR036055">
    <property type="entry name" value="LDL_receptor-like_sf"/>
</dbReference>
<dbReference type="FunFam" id="4.10.400.10:FF:000005">
    <property type="entry name" value="low-density lipoprotein receptor-related protein 1B"/>
    <property type="match status" value="1"/>
</dbReference>
<dbReference type="InterPro" id="IPR002172">
    <property type="entry name" value="LDrepeatLR_classA_rpt"/>
</dbReference>
<dbReference type="PROSITE" id="PS50068">
    <property type="entry name" value="LDLRA_2"/>
    <property type="match status" value="7"/>
</dbReference>
<evidence type="ECO:0000313" key="16">
    <source>
        <dbReference type="EMBL" id="KAF7494612.1"/>
    </source>
</evidence>
<evidence type="ECO:0000256" key="4">
    <source>
        <dbReference type="ARBA" id="ARBA00022729"/>
    </source>
</evidence>
<dbReference type="Pfam" id="PF00058">
    <property type="entry name" value="Ldl_recept_b"/>
    <property type="match status" value="9"/>
</dbReference>
<keyword evidence="18" id="KW-1185">Reference proteome</keyword>
<sequence length="2537" mass="291006">MFNIKMIESSSSSSIIIELLIIIIINQSMIDFLFNKHKRNKENVSVAIATKANKTERTNPLISIAVKLKHRSTPQRSATPSTPSSKLCLVLFSVIQILALQFSTVIDAYEMVNRNSHLCNLCDSDTVACGSSKISGGKMLTAEERINSRRSIADKRKNSESISDWYLRDSKDDHHHHHHSLQQQQFQTSNHVFTRKKTDLIDVRMENFSKIQQNDIKNYYLEQVRQEPPKINGIEFDHDRTRAESSQNQSIINEKHNYHHQHHHHHHHHHDQARMDDREREEKRVKKEEIRDDRLTFSEQTYGRQIAINNCTCIPLSWQCDGEPDCPDATDEIGCESIVSRLNKTFHADPLEQCPKSTKFLCNHQVQSPSTTTAITNNIMMVLVGGRNRKCISKELVCNGFDDCGDNSDESDCGPRHCNIEYETRCDNGRCIPSEWLCDRFDDCGDLSDERCLDESSSKRCTSGEFRCKHQTDECIPLIKVCDNRTDCLDRSDEINCVWNYQNSSSNDSNVDNISITIQTSTIVGDRPFRCPIGQFWCENGLCISDLYLCDGDNDCGDQSDEHMKICSQKSSNKNSVGEEKEAEEEEEDQQRISDLVDGIQSESYQIDSAQTRCSTEEFQCRTDRKCIRNSWRCDGDKDCDDYSDEEDCIESMIECSIGSFRCRDGTCISLLGVCDGAPNCPDGSDEDTNSTCLANVMPCHEQGFPCQHLCVATKTGHYCSCKEGYRKANDGRSCIDIDECLTGNLRAEYLDHEHHHHRHRSNGTKININNNQYDEKKIANNSARKNPKFFLLPNIQVCSQKCINSVPGFQCSCADGYRLRSDGQRCEAIETRDDPILLAIVDPNRLSAFDIDSMMMGNLLRPPEFRSPNHSSSDEILNHPKILIDYHFQRKTLFWIDKKAKKIFSAYIKIENQNYKDKRKDRFLNRKNQTSRSTKNATSRVVLENLHPIIKNGLADPNGLSIDWIHQRVFWTDSSASTIEHSGLDGSDRTILLSKYNGDGLQRPKSLVVNPSQQTLYWSDWGPKARIECSFLDGTNQRIIISNLLQQPSSLVIDYPAEKLYWIEPKLSLVECSNLDGTNRYTIANNEQVWNPISLALFEDNLYWTSFETSQIYVINKLTGKLILGLESFLKRNDLISNHNDVSDDDAHNDDYDQKDNKLWDQEYYSKFDHYNRDRDHENKFDVNVKVFHSLMQSIEAESDPCRASNCSHLCLPNNETYKCLCPFGFSFDDIRTKQKCRSDPDPLLLYTNRDEIRSINLSNQKLLSTAKFQQSRSDNYSIEDQINGLDLNHQLLPLIDVGFISSIDYDPITLDLYWTDILHKSISRSRWNGENQQKLFESSLDVPSGIACDWIAKNIYWTDTVRNVIEVSTMNGSHRAILIWRSLHQPRDLVIDPPNALMFWSQWSNETSSIERSGMDGSARLKLHKNNLTRPYGLAIDFKAKRLYWTDTKEAKIESSFYDGSDRRALLSNNIRQPFSIVIKDEFVYWTDSFFHSIRSANKLNGQYDNIVAENLNNLMDFIIFYPKSASSVSVISKINYSIDHRHFRQQQQHLNQQQNILFNRNPCDRSKCSHLCVLSPTTSSGYRCLCPIGIQLSSDNETCMQDMKKFLLVTTRTEIKRISLDTEYHFDSRLDLERKLVNAFVLDVHLKSASVFWSDTKRSIIFKAKLGDGKISRIIDHDIDGVHGIAIDNFADKIYWTDAGTKRIEVASLDGHWRKVLIHKDLDSPRALALNPRTGQMVWSDWGSLVRIERADMDGQRRSLIVNSDLGWPNGLTFTYQGQIVWTDSQKHTIEIVDLNGTNRKILLKDLPSPYGITMIDNYLYWTDWQTKTINRIYMSSNQNLIELSAKMEIFARSLNNLVDVVAIENSWLDSEKSHQSLMIKNICSDSYNLHNCSHLCLLNSSPGYSCQCPTGVVLQDDRSTCKQKVDKKLIFATDKSLRQISLDNDEWIDIDLLTNKPINLITFDLHYKSGRLFYVDQNFKQIRSLSFFRSTRVSSESPSFDPVLKTRTKILINDNLKKPSSIVVDQIAENLYWSDEERHLIEVSRLDGSSRKILIDLDLNGPRCLEILPSLGLLFFVNYETSPAKKPKQKIERAYLDGSSRFILVETDVGQINGLALDDSSNENYDLSTRLYWTDGYHKRIESITVEGKQRRTVISSGLASPSAVTILDNYVYWYDSFHHVIERANHQTGLEYQTIIENHKNIVQIKSFSAPKQSKNFSNSNHRLITINQTNLSNPCSINNGDCSHLCLFRPSGYVCACPLATAIICSTVPGQSVSIDLLNPSNQIEIEERSSSEEYLSPSTNHQSMINLTESAHSTTVSSFEVDGLDSDFHFKSDGFENVTTLDHHRDSWCWFSSNNLTLFDCITMHLHLSNRSLSEIFKSIAVILFIAVIFITIMIFKKKTKTNEKKSQRNLNNSKSCLNLPNNLSESRSDYCDEIQSIGDLVISTTLPPQSISTSMLPVEPSYEFERLMLPQYYVSSQSMDKINDLSVSVHTIVNRNDPIVQYDQLERLYDYDQFYNLHSRQNDYDQTKS</sequence>
<keyword evidence="2" id="KW-0245">EGF-like domain</keyword>
<dbReference type="PANTHER" id="PTHR46513">
    <property type="entry name" value="VITELLOGENIN RECEPTOR-LIKE PROTEIN-RELATED-RELATED"/>
    <property type="match status" value="1"/>
</dbReference>
<keyword evidence="7 10" id="KW-1015">Disulfide bond</keyword>
<feature type="compositionally biased region" description="Basic and acidic residues" evidence="12">
    <location>
        <begin position="272"/>
        <end position="288"/>
    </location>
</feature>
<evidence type="ECO:0000256" key="7">
    <source>
        <dbReference type="ARBA" id="ARBA00023157"/>
    </source>
</evidence>
<reference evidence="18" key="1">
    <citation type="journal article" date="2020" name="PLoS Negl. Trop. Dis.">
        <title>High-quality nuclear genome for Sarcoptes scabiei-A critical resource for a neglected parasite.</title>
        <authorList>
            <person name="Korhonen P.K."/>
            <person name="Gasser R.B."/>
            <person name="Ma G."/>
            <person name="Wang T."/>
            <person name="Stroehlein A.J."/>
            <person name="Young N.D."/>
            <person name="Ang C.S."/>
            <person name="Fernando D.D."/>
            <person name="Lu H.C."/>
            <person name="Taylor S."/>
            <person name="Reynolds S.L."/>
            <person name="Mofiz E."/>
            <person name="Najaraj S.H."/>
            <person name="Gowda H."/>
            <person name="Madugundu A."/>
            <person name="Renuse S."/>
            <person name="Holt D."/>
            <person name="Pandey A."/>
            <person name="Papenfuss A.T."/>
            <person name="Fischer K."/>
        </authorList>
    </citation>
    <scope>NUCLEOTIDE SEQUENCE [LARGE SCALE GENOMIC DNA]</scope>
</reference>
<feature type="domain" description="EGF-like" evidence="15">
    <location>
        <begin position="699"/>
        <end position="736"/>
    </location>
</feature>
<dbReference type="FunFam" id="2.120.10.30:FF:000241">
    <property type="entry name" value="Low-density lipoprotein receptor-related protein 6"/>
    <property type="match status" value="3"/>
</dbReference>
<dbReference type="SUPFAM" id="SSF57184">
    <property type="entry name" value="Growth factor receptor domain"/>
    <property type="match status" value="2"/>
</dbReference>
<dbReference type="InterPro" id="IPR023415">
    <property type="entry name" value="LDLR_class-A_CS"/>
</dbReference>
<evidence type="ECO:0000256" key="5">
    <source>
        <dbReference type="ARBA" id="ARBA00022737"/>
    </source>
</evidence>
<dbReference type="InterPro" id="IPR050778">
    <property type="entry name" value="Cueball_EGF_LRP_Nidogen"/>
</dbReference>
<dbReference type="InterPro" id="IPR001881">
    <property type="entry name" value="EGF-like_Ca-bd_dom"/>
</dbReference>
<feature type="disulfide bond" evidence="10">
    <location>
        <begin position="663"/>
        <end position="681"/>
    </location>
</feature>
<evidence type="ECO:0000256" key="11">
    <source>
        <dbReference type="PROSITE-ProRule" id="PRU00461"/>
    </source>
</evidence>
<dbReference type="SMART" id="SM00181">
    <property type="entry name" value="EGF"/>
    <property type="match status" value="7"/>
</dbReference>
<dbReference type="InterPro" id="IPR000742">
    <property type="entry name" value="EGF"/>
</dbReference>
<feature type="disulfide bond" evidence="10">
    <location>
        <begin position="538"/>
        <end position="556"/>
    </location>
</feature>
<feature type="domain" description="EGF-like calcium-binding" evidence="14">
    <location>
        <begin position="696"/>
        <end position="736"/>
    </location>
</feature>
<comment type="subcellular location">
    <subcellularLocation>
        <location evidence="1">Membrane</location>
        <topology evidence="1">Single-pass membrane protein</topology>
    </subcellularLocation>
</comment>
<feature type="disulfide bond" evidence="10">
    <location>
        <begin position="320"/>
        <end position="335"/>
    </location>
</feature>
<feature type="repeat" description="LDL-receptor class B" evidence="11">
    <location>
        <begin position="1443"/>
        <end position="1485"/>
    </location>
</feature>
<feature type="disulfide bond" evidence="10">
    <location>
        <begin position="634"/>
        <end position="649"/>
    </location>
</feature>
<evidence type="ECO:0000256" key="9">
    <source>
        <dbReference type="ARBA" id="ARBA00023180"/>
    </source>
</evidence>
<dbReference type="SMART" id="SM00135">
    <property type="entry name" value="LY"/>
    <property type="match status" value="20"/>
</dbReference>
<dbReference type="SMART" id="SM00192">
    <property type="entry name" value="LDLa"/>
    <property type="match status" value="7"/>
</dbReference>
<feature type="transmembrane region" description="Helical" evidence="13">
    <location>
        <begin position="87"/>
        <end position="106"/>
    </location>
</feature>
<reference evidence="16" key="2">
    <citation type="submission" date="2020-01" db="EMBL/GenBank/DDBJ databases">
        <authorList>
            <person name="Korhonen P.K.K."/>
            <person name="Guangxu M.G."/>
            <person name="Wang T.W."/>
            <person name="Stroehlein A.J.S."/>
            <person name="Young N.D."/>
            <person name="Ang C.-S.A."/>
            <person name="Fernando D.W.F."/>
            <person name="Lu H.L."/>
            <person name="Taylor S.T."/>
            <person name="Ehtesham M.E.M."/>
            <person name="Najaraj S.H.N."/>
            <person name="Harsha G.H.G."/>
            <person name="Madugundu A.M."/>
            <person name="Renuse S.R."/>
            <person name="Holt D.H."/>
            <person name="Pandey A.P."/>
            <person name="Papenfuss A.P."/>
            <person name="Gasser R.B.G."/>
            <person name="Fischer K.F."/>
        </authorList>
    </citation>
    <scope>NUCLEOTIDE SEQUENCE</scope>
    <source>
        <strain evidence="16">SSS_KF_BRIS2020</strain>
    </source>
</reference>
<dbReference type="InterPro" id="IPR026823">
    <property type="entry name" value="cEGF"/>
</dbReference>
<evidence type="ECO:0000313" key="18">
    <source>
        <dbReference type="Proteomes" id="UP000070412"/>
    </source>
</evidence>
<dbReference type="FunFam" id="2.120.10.30:FF:000132">
    <property type="entry name" value="Uncharacterized protein"/>
    <property type="match status" value="1"/>
</dbReference>
<evidence type="ECO:0000256" key="10">
    <source>
        <dbReference type="PROSITE-ProRule" id="PRU00124"/>
    </source>
</evidence>
<dbReference type="GO" id="GO:0017147">
    <property type="term" value="F:Wnt-protein binding"/>
    <property type="evidence" value="ECO:0007669"/>
    <property type="project" value="TreeGrafter"/>
</dbReference>
<feature type="disulfide bond" evidence="10">
    <location>
        <begin position="656"/>
        <end position="668"/>
    </location>
</feature>
<evidence type="ECO:0000313" key="17">
    <source>
        <dbReference type="EnsemblMetazoa" id="KAF7494612.1"/>
    </source>
</evidence>
<dbReference type="Gene3D" id="2.120.10.30">
    <property type="entry name" value="TolB, C-terminal domain"/>
    <property type="match status" value="5"/>
</dbReference>
<dbReference type="SUPFAM" id="SSF63825">
    <property type="entry name" value="YWTD domain"/>
    <property type="match status" value="4"/>
</dbReference>
<feature type="repeat" description="LDL-receptor class B" evidence="11">
    <location>
        <begin position="1355"/>
        <end position="1397"/>
    </location>
</feature>
<feature type="repeat" description="LDL-receptor class B" evidence="11">
    <location>
        <begin position="1398"/>
        <end position="1442"/>
    </location>
</feature>
<keyword evidence="13" id="KW-1133">Transmembrane helix</keyword>
<keyword evidence="9" id="KW-0325">Glycoprotein</keyword>
<dbReference type="CDD" id="cd00112">
    <property type="entry name" value="LDLa"/>
    <property type="match status" value="7"/>
</dbReference>
<evidence type="ECO:0000256" key="1">
    <source>
        <dbReference type="ARBA" id="ARBA00004167"/>
    </source>
</evidence>
<dbReference type="EMBL" id="WVUK01000052">
    <property type="protein sequence ID" value="KAF7494612.1"/>
    <property type="molecule type" value="Genomic_DNA"/>
</dbReference>